<sequence>MAYIARNLKRSKYLYAMMLLPFVYLIVFKYLPMYGLIIAFKDFKIYDGMLGSDWVGFKHFQKFFMDENFVMLLKNTFLLGFYLLLFGFPIPILFALLINEIRKKWFKKTVQSLSYLPHFISMVVVVSMVVTFVKVDGLINGITGIFGFAPISYLLQEEWFRTIFVTSEIWQTLGWSSIIYLAAISGVDPEQIEAAVIDGANRWHQVIHVTLPAIASTIVIMFILNIGNILDLSFEKVLLLQNPQIYETADVISTYVFRKGLEGFQYSYATAVGFFNSIINLCFLVAANQLSKRFGGSSIW</sequence>
<evidence type="ECO:0000256" key="3">
    <source>
        <dbReference type="ARBA" id="ARBA00022692"/>
    </source>
</evidence>
<dbReference type="InterPro" id="IPR035906">
    <property type="entry name" value="MetI-like_sf"/>
</dbReference>
<feature type="transmembrane region" description="Helical" evidence="6">
    <location>
        <begin position="79"/>
        <end position="101"/>
    </location>
</feature>
<feature type="domain" description="ABC transmembrane type-1" evidence="7">
    <location>
        <begin position="73"/>
        <end position="287"/>
    </location>
</feature>
<evidence type="ECO:0000256" key="5">
    <source>
        <dbReference type="ARBA" id="ARBA00023136"/>
    </source>
</evidence>
<keyword evidence="2 6" id="KW-0813">Transport</keyword>
<evidence type="ECO:0000256" key="1">
    <source>
        <dbReference type="ARBA" id="ARBA00004141"/>
    </source>
</evidence>
<dbReference type="AlphaFoldDB" id="A0A927GTK1"/>
<feature type="transmembrane region" description="Helical" evidence="6">
    <location>
        <begin position="209"/>
        <end position="230"/>
    </location>
</feature>
<dbReference type="GO" id="GO:0055085">
    <property type="term" value="P:transmembrane transport"/>
    <property type="evidence" value="ECO:0007669"/>
    <property type="project" value="InterPro"/>
</dbReference>
<evidence type="ECO:0000256" key="6">
    <source>
        <dbReference type="RuleBase" id="RU363032"/>
    </source>
</evidence>
<evidence type="ECO:0000313" key="9">
    <source>
        <dbReference type="Proteomes" id="UP000621560"/>
    </source>
</evidence>
<dbReference type="SUPFAM" id="SSF161098">
    <property type="entry name" value="MetI-like"/>
    <property type="match status" value="1"/>
</dbReference>
<accession>A0A927GTK1</accession>
<comment type="caution">
    <text evidence="8">The sequence shown here is derived from an EMBL/GenBank/DDBJ whole genome shotgun (WGS) entry which is preliminary data.</text>
</comment>
<keyword evidence="3 6" id="KW-0812">Transmembrane</keyword>
<feature type="transmembrane region" description="Helical" evidence="6">
    <location>
        <begin position="266"/>
        <end position="287"/>
    </location>
</feature>
<evidence type="ECO:0000256" key="4">
    <source>
        <dbReference type="ARBA" id="ARBA00022989"/>
    </source>
</evidence>
<dbReference type="EMBL" id="JACXIZ010000037">
    <property type="protein sequence ID" value="MBD2847426.1"/>
    <property type="molecule type" value="Genomic_DNA"/>
</dbReference>
<keyword evidence="9" id="KW-1185">Reference proteome</keyword>
<feature type="transmembrane region" description="Helical" evidence="6">
    <location>
        <begin position="12"/>
        <end position="31"/>
    </location>
</feature>
<proteinExistence type="inferred from homology"/>
<dbReference type="InterPro" id="IPR000515">
    <property type="entry name" value="MetI-like"/>
</dbReference>
<protein>
    <submittedName>
        <fullName evidence="8">Sugar ABC transporter permease</fullName>
    </submittedName>
</protein>
<keyword evidence="4 6" id="KW-1133">Transmembrane helix</keyword>
<dbReference type="PANTHER" id="PTHR43496:SF1">
    <property type="entry name" value="POLYGALACTURONAN_RHAMNOGALACTURONAN TRANSPORT SYSTEM PERMEASE PROTEIN YTEP"/>
    <property type="match status" value="1"/>
</dbReference>
<comment type="subcellular location">
    <subcellularLocation>
        <location evidence="6">Cell membrane</location>
        <topology evidence="6">Multi-pass membrane protein</topology>
    </subcellularLocation>
    <subcellularLocation>
        <location evidence="1">Membrane</location>
        <topology evidence="1">Multi-pass membrane protein</topology>
    </subcellularLocation>
</comment>
<dbReference type="Gene3D" id="1.10.3720.10">
    <property type="entry name" value="MetI-like"/>
    <property type="match status" value="1"/>
</dbReference>
<gene>
    <name evidence="8" type="ORF">IDH44_19665</name>
</gene>
<dbReference type="CDD" id="cd06261">
    <property type="entry name" value="TM_PBP2"/>
    <property type="match status" value="1"/>
</dbReference>
<dbReference type="PROSITE" id="PS50928">
    <property type="entry name" value="ABC_TM1"/>
    <property type="match status" value="1"/>
</dbReference>
<name>A0A927GTK1_9BACL</name>
<dbReference type="GO" id="GO:0005886">
    <property type="term" value="C:plasma membrane"/>
    <property type="evidence" value="ECO:0007669"/>
    <property type="project" value="UniProtKB-SubCell"/>
</dbReference>
<evidence type="ECO:0000259" key="7">
    <source>
        <dbReference type="PROSITE" id="PS50928"/>
    </source>
</evidence>
<dbReference type="Pfam" id="PF00528">
    <property type="entry name" value="BPD_transp_1"/>
    <property type="match status" value="1"/>
</dbReference>
<comment type="similarity">
    <text evidence="6">Belongs to the binding-protein-dependent transport system permease family.</text>
</comment>
<dbReference type="Proteomes" id="UP000621560">
    <property type="component" value="Unassembled WGS sequence"/>
</dbReference>
<reference evidence="8" key="1">
    <citation type="submission" date="2020-09" db="EMBL/GenBank/DDBJ databases">
        <title>A novel bacterium of genus Paenibacillus, isolated from South China Sea.</title>
        <authorList>
            <person name="Huang H."/>
            <person name="Mo K."/>
            <person name="Hu Y."/>
        </authorList>
    </citation>
    <scope>NUCLEOTIDE SEQUENCE</scope>
    <source>
        <strain evidence="8">IB182496</strain>
    </source>
</reference>
<dbReference type="PANTHER" id="PTHR43496">
    <property type="entry name" value="PROTEIN LPLB"/>
    <property type="match status" value="1"/>
</dbReference>
<evidence type="ECO:0000256" key="2">
    <source>
        <dbReference type="ARBA" id="ARBA00022448"/>
    </source>
</evidence>
<feature type="transmembrane region" description="Helical" evidence="6">
    <location>
        <begin position="138"/>
        <end position="155"/>
    </location>
</feature>
<evidence type="ECO:0000313" key="8">
    <source>
        <dbReference type="EMBL" id="MBD2847426.1"/>
    </source>
</evidence>
<feature type="transmembrane region" description="Helical" evidence="6">
    <location>
        <begin position="113"/>
        <end position="132"/>
    </location>
</feature>
<keyword evidence="5 6" id="KW-0472">Membrane</keyword>
<organism evidence="8 9">
    <name type="scientific">Paenibacillus sabuli</name>
    <dbReference type="NCBI Taxonomy" id="2772509"/>
    <lineage>
        <taxon>Bacteria</taxon>
        <taxon>Bacillati</taxon>
        <taxon>Bacillota</taxon>
        <taxon>Bacilli</taxon>
        <taxon>Bacillales</taxon>
        <taxon>Paenibacillaceae</taxon>
        <taxon>Paenibacillus</taxon>
    </lineage>
</organism>